<dbReference type="EMBL" id="JANPWB010000007">
    <property type="protein sequence ID" value="KAJ1174529.1"/>
    <property type="molecule type" value="Genomic_DNA"/>
</dbReference>
<dbReference type="AlphaFoldDB" id="A0AAV7TD87"/>
<gene>
    <name evidence="2" type="ORF">NDU88_006350</name>
</gene>
<organism evidence="2 3">
    <name type="scientific">Pleurodeles waltl</name>
    <name type="common">Iberian ribbed newt</name>
    <dbReference type="NCBI Taxonomy" id="8319"/>
    <lineage>
        <taxon>Eukaryota</taxon>
        <taxon>Metazoa</taxon>
        <taxon>Chordata</taxon>
        <taxon>Craniata</taxon>
        <taxon>Vertebrata</taxon>
        <taxon>Euteleostomi</taxon>
        <taxon>Amphibia</taxon>
        <taxon>Batrachia</taxon>
        <taxon>Caudata</taxon>
        <taxon>Salamandroidea</taxon>
        <taxon>Salamandridae</taxon>
        <taxon>Pleurodelinae</taxon>
        <taxon>Pleurodeles</taxon>
    </lineage>
</organism>
<evidence type="ECO:0000313" key="2">
    <source>
        <dbReference type="EMBL" id="KAJ1174529.1"/>
    </source>
</evidence>
<protein>
    <submittedName>
        <fullName evidence="2">Uncharacterized protein</fullName>
    </submittedName>
</protein>
<proteinExistence type="predicted"/>
<comment type="caution">
    <text evidence="2">The sequence shown here is derived from an EMBL/GenBank/DDBJ whole genome shotgun (WGS) entry which is preliminary data.</text>
</comment>
<feature type="compositionally biased region" description="Basic residues" evidence="1">
    <location>
        <begin position="53"/>
        <end position="64"/>
    </location>
</feature>
<reference evidence="2" key="1">
    <citation type="journal article" date="2022" name="bioRxiv">
        <title>Sequencing and chromosome-scale assembly of the giantPleurodeles waltlgenome.</title>
        <authorList>
            <person name="Brown T."/>
            <person name="Elewa A."/>
            <person name="Iarovenko S."/>
            <person name="Subramanian E."/>
            <person name="Araus A.J."/>
            <person name="Petzold A."/>
            <person name="Susuki M."/>
            <person name="Suzuki K.-i.T."/>
            <person name="Hayashi T."/>
            <person name="Toyoda A."/>
            <person name="Oliveira C."/>
            <person name="Osipova E."/>
            <person name="Leigh N.D."/>
            <person name="Simon A."/>
            <person name="Yun M.H."/>
        </authorList>
    </citation>
    <scope>NUCLEOTIDE SEQUENCE</scope>
    <source>
        <strain evidence="2">20211129_DDA</strain>
        <tissue evidence="2">Liver</tissue>
    </source>
</reference>
<feature type="region of interest" description="Disordered" evidence="1">
    <location>
        <begin position="53"/>
        <end position="72"/>
    </location>
</feature>
<sequence length="132" mass="15175">MVASKIRLDIQESRVKEEGKVGKEIESNQDSQYAIIVRRLATSKEIVVPKCKTKRGRQVSKRKEKGLIDPELPPIRPSTQIFVRKAVCHWKDPNFERPLEVIDSSPTAVRITERKAWIHRSDIRVDPAPPKN</sequence>
<evidence type="ECO:0000313" key="3">
    <source>
        <dbReference type="Proteomes" id="UP001066276"/>
    </source>
</evidence>
<evidence type="ECO:0000256" key="1">
    <source>
        <dbReference type="SAM" id="MobiDB-lite"/>
    </source>
</evidence>
<accession>A0AAV7TD87</accession>
<keyword evidence="3" id="KW-1185">Reference proteome</keyword>
<dbReference type="Gene3D" id="2.30.30.850">
    <property type="match status" value="1"/>
</dbReference>
<name>A0AAV7TD87_PLEWA</name>
<dbReference type="Proteomes" id="UP001066276">
    <property type="component" value="Chromosome 4_1"/>
</dbReference>